<sequence length="139" mass="14981">MTAVVSGYQLGGSRRWNLTGFSIGGERIVPWYGERNPIHDFPECAVREIITGLAADAGSHGGRRTRSGVAPSDDESSVSHGTSTDRAAHRRSGRASSRMCGTQRTTRHPTAVLSTGPVAPQPGVNYPLWTWRIWPPAVS</sequence>
<proteinExistence type="predicted"/>
<evidence type="ECO:0000313" key="2">
    <source>
        <dbReference type="EMBL" id="GIL32035.1"/>
    </source>
</evidence>
<keyword evidence="3" id="KW-1185">Reference proteome</keyword>
<evidence type="ECO:0000256" key="1">
    <source>
        <dbReference type="SAM" id="MobiDB-lite"/>
    </source>
</evidence>
<dbReference type="RefSeq" id="WP_207129566.1">
    <property type="nucleotide sequence ID" value="NZ_BOPO01000151.1"/>
</dbReference>
<evidence type="ECO:0000313" key="3">
    <source>
        <dbReference type="Proteomes" id="UP000614996"/>
    </source>
</evidence>
<gene>
    <name evidence="2" type="ORF">NUM_72890</name>
</gene>
<comment type="caution">
    <text evidence="2">The sequence shown here is derived from an EMBL/GenBank/DDBJ whole genome shotgun (WGS) entry which is preliminary data.</text>
</comment>
<name>A0A8J4EQ43_9ACTN</name>
<reference evidence="3" key="1">
    <citation type="journal article" date="2021" name="Int. J. Syst. Evol. Microbiol.">
        <title>Actinocatenispora comari sp. nov., an endophytic actinomycete isolated from aerial parts of Comarum salesowianum.</title>
        <authorList>
            <person name="Oyunbileg N."/>
            <person name="Iizaka Y."/>
            <person name="Hamada M."/>
            <person name="Davaapurev B.O."/>
            <person name="Fukumoto A."/>
            <person name="Tsetseg B."/>
            <person name="Kato F."/>
            <person name="Tamura T."/>
            <person name="Batkhuu J."/>
            <person name="Anzai Y."/>
        </authorList>
    </citation>
    <scope>NUCLEOTIDE SEQUENCE [LARGE SCALE GENOMIC DNA]</scope>
    <source>
        <strain evidence="3">NUM-2625</strain>
    </source>
</reference>
<protein>
    <submittedName>
        <fullName evidence="2">Uncharacterized protein</fullName>
    </submittedName>
</protein>
<organism evidence="2 3">
    <name type="scientific">Actinocatenispora comari</name>
    <dbReference type="NCBI Taxonomy" id="2807577"/>
    <lineage>
        <taxon>Bacteria</taxon>
        <taxon>Bacillati</taxon>
        <taxon>Actinomycetota</taxon>
        <taxon>Actinomycetes</taxon>
        <taxon>Micromonosporales</taxon>
        <taxon>Micromonosporaceae</taxon>
        <taxon>Actinocatenispora</taxon>
    </lineage>
</organism>
<dbReference type="AlphaFoldDB" id="A0A8J4EQ43"/>
<feature type="region of interest" description="Disordered" evidence="1">
    <location>
        <begin position="55"/>
        <end position="119"/>
    </location>
</feature>
<accession>A0A8J4EQ43</accession>
<dbReference type="EMBL" id="BOPO01000151">
    <property type="protein sequence ID" value="GIL32035.1"/>
    <property type="molecule type" value="Genomic_DNA"/>
</dbReference>
<dbReference type="Proteomes" id="UP000614996">
    <property type="component" value="Unassembled WGS sequence"/>
</dbReference>